<feature type="transmembrane region" description="Helical" evidence="1">
    <location>
        <begin position="70"/>
        <end position="85"/>
    </location>
</feature>
<dbReference type="RefSeq" id="WP_211010560.1">
    <property type="nucleotide sequence ID" value="NZ_JASJUT010000003.1"/>
</dbReference>
<keyword evidence="1" id="KW-1133">Transmembrane helix</keyword>
<name>A0ABT7EKP5_9GAMM</name>
<keyword evidence="3" id="KW-1185">Reference proteome</keyword>
<sequence>MIIKIILLLALLRVLAITEKPILCAGIYSSVVLVFGWMSGASFSYVLVGTLISFGLSFLYFWLLNRFNHGPLYFVILVLGLGIGLV</sequence>
<dbReference type="EMBL" id="JASJUT010000003">
    <property type="protein sequence ID" value="MDK2595627.1"/>
    <property type="molecule type" value="Genomic_DNA"/>
</dbReference>
<accession>A0ABT7EKP5</accession>
<protein>
    <submittedName>
        <fullName evidence="2">Uncharacterized protein</fullName>
    </submittedName>
</protein>
<gene>
    <name evidence="2" type="ORF">QNM18_11265</name>
</gene>
<comment type="caution">
    <text evidence="2">The sequence shown here is derived from an EMBL/GenBank/DDBJ whole genome shotgun (WGS) entry which is preliminary data.</text>
</comment>
<keyword evidence="1" id="KW-0472">Membrane</keyword>
<evidence type="ECO:0000313" key="3">
    <source>
        <dbReference type="Proteomes" id="UP001231915"/>
    </source>
</evidence>
<organism evidence="2 3">
    <name type="scientific">Pseudoalteromonas obscura</name>
    <dbReference type="NCBI Taxonomy" id="3048491"/>
    <lineage>
        <taxon>Bacteria</taxon>
        <taxon>Pseudomonadati</taxon>
        <taxon>Pseudomonadota</taxon>
        <taxon>Gammaproteobacteria</taxon>
        <taxon>Alteromonadales</taxon>
        <taxon>Pseudoalteromonadaceae</taxon>
        <taxon>Pseudoalteromonas</taxon>
    </lineage>
</organism>
<reference evidence="2 3" key="1">
    <citation type="submission" date="2023-05" db="EMBL/GenBank/DDBJ databases">
        <title>Pseudoalteromonas ardens sp. nov., Pseudoalteromonas obscura sp. nov., and Pseudoalteromonas umbrosa sp. nov., isolated from the coral Montipora capitata.</title>
        <authorList>
            <person name="Thomas E.M."/>
            <person name="Smith E.M."/>
            <person name="Papke E."/>
            <person name="Shlafstein M.D."/>
            <person name="Oline D.K."/>
            <person name="Videau P."/>
            <person name="Saw J.H."/>
            <person name="Strangman W.K."/>
            <person name="Ushijima B."/>
        </authorList>
    </citation>
    <scope>NUCLEOTIDE SEQUENCE [LARGE SCALE GENOMIC DNA]</scope>
    <source>
        <strain evidence="2 3">P94</strain>
    </source>
</reference>
<evidence type="ECO:0000256" key="1">
    <source>
        <dbReference type="SAM" id="Phobius"/>
    </source>
</evidence>
<evidence type="ECO:0000313" key="2">
    <source>
        <dbReference type="EMBL" id="MDK2595627.1"/>
    </source>
</evidence>
<proteinExistence type="predicted"/>
<feature type="transmembrane region" description="Helical" evidence="1">
    <location>
        <begin position="40"/>
        <end position="63"/>
    </location>
</feature>
<keyword evidence="1" id="KW-0812">Transmembrane</keyword>
<dbReference type="Proteomes" id="UP001231915">
    <property type="component" value="Unassembled WGS sequence"/>
</dbReference>